<comment type="cofactor">
    <cofactor evidence="1">
        <name>thiamine diphosphate</name>
        <dbReference type="ChEBI" id="CHEBI:58937"/>
    </cofactor>
</comment>
<name>A0A140L1L9_9FIRM</name>
<dbReference type="Pfam" id="PF00456">
    <property type="entry name" value="Transketolase_N"/>
    <property type="match status" value="1"/>
</dbReference>
<accession>A0A140L1L9</accession>
<dbReference type="EMBL" id="LOEE01000054">
    <property type="protein sequence ID" value="KXG74444.1"/>
    <property type="molecule type" value="Genomic_DNA"/>
</dbReference>
<keyword evidence="3" id="KW-0786">Thiamine pyrophosphate</keyword>
<dbReference type="PANTHER" id="PTHR47514">
    <property type="entry name" value="TRANSKETOLASE N-TERMINAL SECTION-RELATED"/>
    <property type="match status" value="1"/>
</dbReference>
<dbReference type="Gene3D" id="3.40.50.970">
    <property type="match status" value="1"/>
</dbReference>
<evidence type="ECO:0000313" key="7">
    <source>
        <dbReference type="Proteomes" id="UP000070456"/>
    </source>
</evidence>
<comment type="similarity">
    <text evidence="2">Belongs to the transketolase family.</text>
</comment>
<keyword evidence="7" id="KW-1185">Reference proteome</keyword>
<reference evidence="6 7" key="1">
    <citation type="submission" date="2015-12" db="EMBL/GenBank/DDBJ databases">
        <title>Draft genome sequence of the thermoanaerobe Thermotalea metallivorans, an isolate from the runoff channel of the Great Artesian Basin, Australia.</title>
        <authorList>
            <person name="Patel B.K."/>
        </authorList>
    </citation>
    <scope>NUCLEOTIDE SEQUENCE [LARGE SCALE GENOMIC DNA]</scope>
    <source>
        <strain evidence="6 7">B2-1</strain>
    </source>
</reference>
<feature type="compositionally biased region" description="Basic and acidic residues" evidence="4">
    <location>
        <begin position="259"/>
        <end position="269"/>
    </location>
</feature>
<proteinExistence type="inferred from homology"/>
<evidence type="ECO:0000259" key="5">
    <source>
        <dbReference type="Pfam" id="PF00456"/>
    </source>
</evidence>
<dbReference type="SUPFAM" id="SSF52518">
    <property type="entry name" value="Thiamin diphosphate-binding fold (THDP-binding)"/>
    <property type="match status" value="1"/>
</dbReference>
<comment type="caution">
    <text evidence="6">The sequence shown here is derived from an EMBL/GenBank/DDBJ whole genome shotgun (WGS) entry which is preliminary data.</text>
</comment>
<feature type="region of interest" description="Disordered" evidence="4">
    <location>
        <begin position="256"/>
        <end position="275"/>
    </location>
</feature>
<evidence type="ECO:0000256" key="2">
    <source>
        <dbReference type="ARBA" id="ARBA00007131"/>
    </source>
</evidence>
<dbReference type="GO" id="GO:0004802">
    <property type="term" value="F:transketolase activity"/>
    <property type="evidence" value="ECO:0007669"/>
    <property type="project" value="UniProtKB-EC"/>
</dbReference>
<sequence>MAKIDDKRLKEIATEIRRDIIRSVYAAGSGHPGGSLSAADIVTALYFHKMKVDPSNPKWEDRDRFILSKGHGAPVLYAALAEKGFFPKEELLKLRHIDAMLQGHPDMKGTPGVEMSTGSLGQGFSTSIGMALASKLDQKENRIYVLLGDGEVQEGIVWEAAMAAAHYQLDNLTAILDFNGLQIDGCTDEVMSINPIADKWASFRWHVIVIDGHDFEQIINAFDEAEATKGKPTIIIAKTVKGKGVSFMENQVGWHGNAPKKEEAEKALEELGGAR</sequence>
<organism evidence="6 7">
    <name type="scientific">Thermotalea metallivorans</name>
    <dbReference type="NCBI Taxonomy" id="520762"/>
    <lineage>
        <taxon>Bacteria</taxon>
        <taxon>Bacillati</taxon>
        <taxon>Bacillota</taxon>
        <taxon>Clostridia</taxon>
        <taxon>Peptostreptococcales</taxon>
        <taxon>Thermotaleaceae</taxon>
        <taxon>Thermotalea</taxon>
    </lineage>
</organism>
<keyword evidence="6" id="KW-0808">Transferase</keyword>
<evidence type="ECO:0000256" key="3">
    <source>
        <dbReference type="ARBA" id="ARBA00023052"/>
    </source>
</evidence>
<dbReference type="PATRIC" id="fig|520762.4.peg.2582"/>
<gene>
    <name evidence="6" type="primary">tktB</name>
    <name evidence="6" type="ORF">AN619_23420</name>
</gene>
<dbReference type="PANTHER" id="PTHR47514:SF1">
    <property type="entry name" value="TRANSKETOLASE N-TERMINAL SECTION-RELATED"/>
    <property type="match status" value="1"/>
</dbReference>
<protein>
    <submittedName>
        <fullName evidence="6">Transketolase 2</fullName>
        <ecNumber evidence="6">2.2.1.1</ecNumber>
    </submittedName>
</protein>
<dbReference type="EC" id="2.2.1.1" evidence="6"/>
<dbReference type="Proteomes" id="UP000070456">
    <property type="component" value="Unassembled WGS sequence"/>
</dbReference>
<dbReference type="AlphaFoldDB" id="A0A140L1L9"/>
<dbReference type="InterPro" id="IPR029061">
    <property type="entry name" value="THDP-binding"/>
</dbReference>
<dbReference type="InterPro" id="IPR005474">
    <property type="entry name" value="Transketolase_N"/>
</dbReference>
<dbReference type="CDD" id="cd02012">
    <property type="entry name" value="TPP_TK"/>
    <property type="match status" value="1"/>
</dbReference>
<feature type="domain" description="Transketolase N-terminal" evidence="5">
    <location>
        <begin position="11"/>
        <end position="272"/>
    </location>
</feature>
<evidence type="ECO:0000313" key="6">
    <source>
        <dbReference type="EMBL" id="KXG74444.1"/>
    </source>
</evidence>
<dbReference type="STRING" id="520762.AN619_23420"/>
<evidence type="ECO:0000256" key="1">
    <source>
        <dbReference type="ARBA" id="ARBA00001964"/>
    </source>
</evidence>
<evidence type="ECO:0000256" key="4">
    <source>
        <dbReference type="SAM" id="MobiDB-lite"/>
    </source>
</evidence>